<dbReference type="PANTHER" id="PTHR33664:SF1">
    <property type="entry name" value="DYNEIN AXONEMAL ASSEMBLY FACTOR 9"/>
    <property type="match status" value="1"/>
</dbReference>
<feature type="domain" description="DAAF9 N-terminal" evidence="1">
    <location>
        <begin position="6"/>
        <end position="194"/>
    </location>
</feature>
<name>A0A7S2S4U4_9STRA</name>
<dbReference type="PANTHER" id="PTHR33664">
    <property type="entry name" value="RCG26366"/>
    <property type="match status" value="1"/>
</dbReference>
<dbReference type="EMBL" id="HBHK01016467">
    <property type="protein sequence ID" value="CAD9689553.1"/>
    <property type="molecule type" value="Transcribed_RNA"/>
</dbReference>
<accession>A0A7S2S4U4</accession>
<evidence type="ECO:0000313" key="2">
    <source>
        <dbReference type="EMBL" id="CAD9689553.1"/>
    </source>
</evidence>
<reference evidence="2" key="1">
    <citation type="submission" date="2021-01" db="EMBL/GenBank/DDBJ databases">
        <authorList>
            <person name="Corre E."/>
            <person name="Pelletier E."/>
            <person name="Niang G."/>
            <person name="Scheremetjew M."/>
            <person name="Finn R."/>
            <person name="Kale V."/>
            <person name="Holt S."/>
            <person name="Cochrane G."/>
            <person name="Meng A."/>
            <person name="Brown T."/>
            <person name="Cohen L."/>
        </authorList>
    </citation>
    <scope>NUCLEOTIDE SEQUENCE</scope>
    <source>
        <strain evidence="2">NY070348D</strain>
    </source>
</reference>
<sequence>MSGVDGFSAKDSARRLGLVQDVLDVHCKQVKDPALLVIPGLDGKYNVGSQRLIKYLFLGANGENLLEPTIKDEFEMLEDCVLCILPNKVKIFYGPKAESFVQKMTSLWSNIEEFRLLAGDFSGDAAEEERFKIQSMIEMIRNHKNVVLPSKNVQEENHEQWPLVQAFGLDEFHTGGFLSATHTIFHLAESLCALWSHIDSTLTTVSGESQHLLNHWNTSVRLISKQVRERGIVDFSPHVLFEPLMSFFEFGTIRPSQYSNRAGTCRQPAHAHISQDEHMFTVYGQDPSNGISCVRTYFVDSHDNDEHFKRIKIYGALATTYNQMFQEMCQAPKPGAFSYTNDPSRGRAMRRLKRAAFAKLGEILGELGEAVDESTFGVLFESFDLAGQVKVHEENSELPLKLLHYVEMSLNIGSDKLVIGDTFIENAGHPVVLTNEATMFLEWDTQRHPEQLDEVLTIEVLGRPLRGRRRTPCLMEFGREKFKAQPLELEGHVHFYEKGFVFEHGAFGSLMFNFDKDIERDVFVWHQTGATIASFEVQQKELGPVLSPFHCGQCTQVGLVVYEKSELGDALHHWRESLTTLKFENQNARIGEIYSPSNRIVISEETTSEGSDESSSEGKQNDTVTVFIVTGPPAGGKTSVGRAIAKQYNAPLIQNEPLLHGIHFEPARFRKKVVKAFEGGLVNAVVVVTPGDSTPEMMMSAFEGVNVDFSITAVVSVPQAFYDNKYTKLIPGLQSQCASSFVDTIVLTGVHRAGNRQVGEFQDRLCKWNQHAEIFRINSSCQPGNVPVTMESEFWSHQDQVVQRWDCANRRVDAHHHEHPTRTTLETGTVYSSKMLLKRNRLVLALQRLTDVTTAKDSYPEQVRPELMTVEDLENSSESGNKRVSGLRKAQQLAKKKVASGKEDEYDKIDIQGLELPQGQIISVFGHVTFESAPNQRFAVSASRGSVKIFEYSADESKEKMIAQKTLGLVFVGISMDQDKKRIEDFVTELQTPAPLPVEKLSLTNVTEKQKKAINKQLASTPLPSGFWFDGRNYMDHTGIPLEFHPQFEAKLQTWISSKNEEIREHNRNVSELAQRRRRAVLSSF</sequence>
<proteinExistence type="predicted"/>
<protein>
    <recommendedName>
        <fullName evidence="1">DAAF9 N-terminal domain-containing protein</fullName>
    </recommendedName>
</protein>
<dbReference type="AlphaFoldDB" id="A0A7S2S4U4"/>
<dbReference type="SUPFAM" id="SSF52540">
    <property type="entry name" value="P-loop containing nucleoside triphosphate hydrolases"/>
    <property type="match status" value="1"/>
</dbReference>
<dbReference type="Pfam" id="PF23281">
    <property type="entry name" value="DAAF9_N"/>
    <property type="match status" value="1"/>
</dbReference>
<gene>
    <name evidence="2" type="ORF">QSP1433_LOCUS10291</name>
</gene>
<evidence type="ECO:0000259" key="1">
    <source>
        <dbReference type="Pfam" id="PF23281"/>
    </source>
</evidence>
<dbReference type="InterPro" id="IPR040342">
    <property type="entry name" value="DNAAF9"/>
</dbReference>
<organism evidence="2">
    <name type="scientific">Mucochytrium quahogii</name>
    <dbReference type="NCBI Taxonomy" id="96639"/>
    <lineage>
        <taxon>Eukaryota</taxon>
        <taxon>Sar</taxon>
        <taxon>Stramenopiles</taxon>
        <taxon>Bigyra</taxon>
        <taxon>Labyrinthulomycetes</taxon>
        <taxon>Thraustochytrida</taxon>
        <taxon>Thraustochytriidae</taxon>
        <taxon>Mucochytrium</taxon>
    </lineage>
</organism>
<dbReference type="InterPro" id="IPR056498">
    <property type="entry name" value="DAAF9_N"/>
</dbReference>
<dbReference type="InterPro" id="IPR027417">
    <property type="entry name" value="P-loop_NTPase"/>
</dbReference>